<dbReference type="SUPFAM" id="SSF55166">
    <property type="entry name" value="Hedgehog/DD-peptidase"/>
    <property type="match status" value="1"/>
</dbReference>
<accession>A0A7G9A3W7</accession>
<protein>
    <recommendedName>
        <fullName evidence="1">Peptidase M15A C-terminal domain-containing protein</fullName>
    </recommendedName>
</protein>
<dbReference type="Gene3D" id="3.30.1380.10">
    <property type="match status" value="1"/>
</dbReference>
<organism evidence="2">
    <name type="scientific">Bacteriophage sp</name>
    <dbReference type="NCBI Taxonomy" id="38018"/>
    <lineage>
        <taxon>Viruses</taxon>
    </lineage>
</organism>
<dbReference type="InterPro" id="IPR036365">
    <property type="entry name" value="PGBD-like_sf"/>
</dbReference>
<reference evidence="2" key="1">
    <citation type="submission" date="2020-07" db="EMBL/GenBank/DDBJ databases">
        <title>Dissolved microcystin release linked to lysis of a Microcystis spp. bloom in Lake Erie (USA) attributed to a novel cyanophage.</title>
        <authorList>
            <person name="McKindles K.M."/>
            <person name="Manes M.A."/>
            <person name="DeMarco J.R."/>
            <person name="McClure A."/>
            <person name="McKay R.M."/>
            <person name="Davis T.W."/>
            <person name="Bullerjahn G.S."/>
        </authorList>
    </citation>
    <scope>NUCLEOTIDE SEQUENCE</scope>
</reference>
<dbReference type="InterPro" id="IPR009045">
    <property type="entry name" value="Zn_M74/Hedgehog-like"/>
</dbReference>
<evidence type="ECO:0000313" key="2">
    <source>
        <dbReference type="EMBL" id="QNL31440.1"/>
    </source>
</evidence>
<dbReference type="InterPro" id="IPR013230">
    <property type="entry name" value="Peptidase_M15A_C"/>
</dbReference>
<proteinExistence type="predicted"/>
<dbReference type="SUPFAM" id="SSF47090">
    <property type="entry name" value="PGBD-like"/>
    <property type="match status" value="1"/>
</dbReference>
<dbReference type="Pfam" id="PF08291">
    <property type="entry name" value="Peptidase_M15_3"/>
    <property type="match status" value="1"/>
</dbReference>
<sequence>MRQRGVVVWTSYIGGNGMLEDIKGAVRVEKLSEIQVRELQRRLGIQQTGIMGPMTRKAWEDWKRSKGMGEPGLIGPGSIGLLLEEINWTDMTSKVSKYFTVREVTKGEAARIPTSKVIQDNIMRLAKELDKIREEWGKPIIVTSWYRPLAINRAVGGVDNSQHIEGLAVDIAPIDPAELIEFERWLDEHWYGPLGWGAQSGRGFTHLGLTRGWRAGGKKGPRWRY</sequence>
<name>A0A7G9A3W7_9VIRU</name>
<feature type="domain" description="Peptidase M15A C-terminal" evidence="1">
    <location>
        <begin position="100"/>
        <end position="207"/>
    </location>
</feature>
<evidence type="ECO:0000259" key="1">
    <source>
        <dbReference type="Pfam" id="PF08291"/>
    </source>
</evidence>
<dbReference type="EMBL" id="MT840185">
    <property type="protein sequence ID" value="QNL31440.1"/>
    <property type="molecule type" value="Genomic_DNA"/>
</dbReference>